<feature type="compositionally biased region" description="Basic and acidic residues" evidence="1">
    <location>
        <begin position="106"/>
        <end position="124"/>
    </location>
</feature>
<feature type="compositionally biased region" description="Basic and acidic residues" evidence="1">
    <location>
        <begin position="57"/>
        <end position="99"/>
    </location>
</feature>
<reference evidence="2" key="1">
    <citation type="journal article" date="2019" name="Sci. Rep.">
        <title>Draft genome of Tanacetum cinerariifolium, the natural source of mosquito coil.</title>
        <authorList>
            <person name="Yamashiro T."/>
            <person name="Shiraishi A."/>
            <person name="Satake H."/>
            <person name="Nakayama K."/>
        </authorList>
    </citation>
    <scope>NUCLEOTIDE SEQUENCE</scope>
</reference>
<feature type="non-terminal residue" evidence="2">
    <location>
        <position position="124"/>
    </location>
</feature>
<evidence type="ECO:0000256" key="1">
    <source>
        <dbReference type="SAM" id="MobiDB-lite"/>
    </source>
</evidence>
<name>A0A699JIW9_TANCI</name>
<organism evidence="2">
    <name type="scientific">Tanacetum cinerariifolium</name>
    <name type="common">Dalmatian daisy</name>
    <name type="synonym">Chrysanthemum cinerariifolium</name>
    <dbReference type="NCBI Taxonomy" id="118510"/>
    <lineage>
        <taxon>Eukaryota</taxon>
        <taxon>Viridiplantae</taxon>
        <taxon>Streptophyta</taxon>
        <taxon>Embryophyta</taxon>
        <taxon>Tracheophyta</taxon>
        <taxon>Spermatophyta</taxon>
        <taxon>Magnoliopsida</taxon>
        <taxon>eudicotyledons</taxon>
        <taxon>Gunneridae</taxon>
        <taxon>Pentapetalae</taxon>
        <taxon>asterids</taxon>
        <taxon>campanulids</taxon>
        <taxon>Asterales</taxon>
        <taxon>Asteraceae</taxon>
        <taxon>Asteroideae</taxon>
        <taxon>Anthemideae</taxon>
        <taxon>Anthemidinae</taxon>
        <taxon>Tanacetum</taxon>
    </lineage>
</organism>
<dbReference type="EMBL" id="BKCJ010410183">
    <property type="protein sequence ID" value="GFA35708.1"/>
    <property type="molecule type" value="Genomic_DNA"/>
</dbReference>
<comment type="caution">
    <text evidence="2">The sequence shown here is derived from an EMBL/GenBank/DDBJ whole genome shotgun (WGS) entry which is preliminary data.</text>
</comment>
<feature type="region of interest" description="Disordered" evidence="1">
    <location>
        <begin position="28"/>
        <end position="124"/>
    </location>
</feature>
<dbReference type="AlphaFoldDB" id="A0A699JIW9"/>
<gene>
    <name evidence="2" type="ORF">Tci_607680</name>
</gene>
<sequence length="124" mass="14174">MYFHVLHGCTSCRYGKIVDVNLRAANTGWGAQDAKNEKQNDRIGGPARGPAPSNRVLDTRMHDKDSKSSKIEKDGNRKRTEMHSSDRRSKLDKGDEDSRVYVGKPPRYDSGKTHQEDDDWRKEK</sequence>
<evidence type="ECO:0000313" key="2">
    <source>
        <dbReference type="EMBL" id="GFA35708.1"/>
    </source>
</evidence>
<proteinExistence type="predicted"/>
<accession>A0A699JIW9</accession>
<protein>
    <submittedName>
        <fullName evidence="2">Nucleotide-binding, alpha-beta plait</fullName>
    </submittedName>
</protein>